<feature type="transmembrane region" description="Helical" evidence="1">
    <location>
        <begin position="163"/>
        <end position="181"/>
    </location>
</feature>
<feature type="transmembrane region" description="Helical" evidence="1">
    <location>
        <begin position="63"/>
        <end position="82"/>
    </location>
</feature>
<organism evidence="2 3">
    <name type="scientific">Pseudolabrys taiwanensis</name>
    <dbReference type="NCBI Taxonomy" id="331696"/>
    <lineage>
        <taxon>Bacteria</taxon>
        <taxon>Pseudomonadati</taxon>
        <taxon>Pseudomonadota</taxon>
        <taxon>Alphaproteobacteria</taxon>
        <taxon>Hyphomicrobiales</taxon>
        <taxon>Xanthobacteraceae</taxon>
        <taxon>Pseudolabrys</taxon>
    </lineage>
</organism>
<feature type="transmembrane region" description="Helical" evidence="1">
    <location>
        <begin position="193"/>
        <end position="214"/>
    </location>
</feature>
<gene>
    <name evidence="2" type="ORF">DW352_19700</name>
</gene>
<evidence type="ECO:0000313" key="3">
    <source>
        <dbReference type="Proteomes" id="UP000254889"/>
    </source>
</evidence>
<feature type="transmembrane region" description="Helical" evidence="1">
    <location>
        <begin position="94"/>
        <end position="117"/>
    </location>
</feature>
<dbReference type="Pfam" id="PF06532">
    <property type="entry name" value="NrsF"/>
    <property type="match status" value="1"/>
</dbReference>
<name>A0A346A4N0_9HYPH</name>
<feature type="transmembrane region" description="Helical" evidence="1">
    <location>
        <begin position="133"/>
        <end position="151"/>
    </location>
</feature>
<keyword evidence="1" id="KW-0472">Membrane</keyword>
<sequence length="222" mass="23188">MTGSPHDRLIQGLAADLTPVRPLPAPALRALGWLGAVGAVAIALAVFADLHAMWERITMAPDMWLAVIGSIATAVLASIAAFELSLPDARRDWAWLPVPGLLLWIGASGFGCLRSWVLPDTHVAVMGESRDCLVFIVALSVPLSALMLVMLRRACPLQPGLTAAMGGLAVAAAAATLLNFFHPFDAAATDLAVHAFAVGLVVAANRVLGGRVFAAPIFSRPM</sequence>
<dbReference type="Proteomes" id="UP000254889">
    <property type="component" value="Chromosome"/>
</dbReference>
<reference evidence="2 3" key="1">
    <citation type="submission" date="2018-07" db="EMBL/GenBank/DDBJ databases">
        <authorList>
            <person name="Quirk P.G."/>
            <person name="Krulwich T.A."/>
        </authorList>
    </citation>
    <scope>NUCLEOTIDE SEQUENCE [LARGE SCALE GENOMIC DNA]</scope>
    <source>
        <strain evidence="2 3">CC-BB4</strain>
    </source>
</reference>
<dbReference type="OrthoDB" id="5948853at2"/>
<dbReference type="RefSeq" id="WP_115694506.1">
    <property type="nucleotide sequence ID" value="NZ_CP031417.1"/>
</dbReference>
<evidence type="ECO:0000313" key="2">
    <source>
        <dbReference type="EMBL" id="AXK84127.1"/>
    </source>
</evidence>
<dbReference type="EMBL" id="CP031417">
    <property type="protein sequence ID" value="AXK84127.1"/>
    <property type="molecule type" value="Genomic_DNA"/>
</dbReference>
<dbReference type="AlphaFoldDB" id="A0A346A4N0"/>
<feature type="transmembrane region" description="Helical" evidence="1">
    <location>
        <begin position="31"/>
        <end position="51"/>
    </location>
</feature>
<accession>A0A346A4N0</accession>
<dbReference type="InterPro" id="IPR009495">
    <property type="entry name" value="NrsF"/>
</dbReference>
<keyword evidence="3" id="KW-1185">Reference proteome</keyword>
<protein>
    <submittedName>
        <fullName evidence="2">DUF1109 domain-containing protein</fullName>
    </submittedName>
</protein>
<evidence type="ECO:0000256" key="1">
    <source>
        <dbReference type="SAM" id="Phobius"/>
    </source>
</evidence>
<proteinExistence type="predicted"/>
<keyword evidence="1" id="KW-0812">Transmembrane</keyword>
<dbReference type="KEGG" id="ptaw:DW352_19700"/>
<keyword evidence="1" id="KW-1133">Transmembrane helix</keyword>